<organism evidence="7 8">
    <name type="scientific">Phlyctema vagabunda</name>
    <dbReference type="NCBI Taxonomy" id="108571"/>
    <lineage>
        <taxon>Eukaryota</taxon>
        <taxon>Fungi</taxon>
        <taxon>Dikarya</taxon>
        <taxon>Ascomycota</taxon>
        <taxon>Pezizomycotina</taxon>
        <taxon>Leotiomycetes</taxon>
        <taxon>Helotiales</taxon>
        <taxon>Dermateaceae</taxon>
        <taxon>Phlyctema</taxon>
    </lineage>
</organism>
<evidence type="ECO:0000259" key="6">
    <source>
        <dbReference type="Pfam" id="PF04082"/>
    </source>
</evidence>
<dbReference type="EMBL" id="JBFCZG010000006">
    <property type="protein sequence ID" value="KAL3421389.1"/>
    <property type="molecule type" value="Genomic_DNA"/>
</dbReference>
<feature type="domain" description="Xylanolytic transcriptional activator regulatory" evidence="6">
    <location>
        <begin position="21"/>
        <end position="99"/>
    </location>
</feature>
<comment type="subcellular location">
    <subcellularLocation>
        <location evidence="1">Nucleus</location>
    </subcellularLocation>
</comment>
<evidence type="ECO:0000256" key="3">
    <source>
        <dbReference type="ARBA" id="ARBA00023015"/>
    </source>
</evidence>
<dbReference type="Pfam" id="PF04082">
    <property type="entry name" value="Fungal_trans"/>
    <property type="match status" value="1"/>
</dbReference>
<evidence type="ECO:0000256" key="1">
    <source>
        <dbReference type="ARBA" id="ARBA00004123"/>
    </source>
</evidence>
<keyword evidence="3" id="KW-0805">Transcription regulation</keyword>
<evidence type="ECO:0000313" key="7">
    <source>
        <dbReference type="EMBL" id="KAL3421389.1"/>
    </source>
</evidence>
<evidence type="ECO:0000256" key="5">
    <source>
        <dbReference type="ARBA" id="ARBA00023242"/>
    </source>
</evidence>
<dbReference type="InterPro" id="IPR007219">
    <property type="entry name" value="XnlR_reg_dom"/>
</dbReference>
<proteinExistence type="predicted"/>
<comment type="caution">
    <text evidence="7">The sequence shown here is derived from an EMBL/GenBank/DDBJ whole genome shotgun (WGS) entry which is preliminary data.</text>
</comment>
<name>A0ABR4PDJ1_9HELO</name>
<dbReference type="PANTHER" id="PTHR47338:SF10">
    <property type="entry name" value="TRANSCRIPTION FACTOR DOMAIN-CONTAINING PROTEIN-RELATED"/>
    <property type="match status" value="1"/>
</dbReference>
<evidence type="ECO:0000313" key="8">
    <source>
        <dbReference type="Proteomes" id="UP001629113"/>
    </source>
</evidence>
<gene>
    <name evidence="7" type="ORF">PVAG01_07834</name>
</gene>
<sequence length="539" mass="60731">MMGLQSMDKDNAKLMKLLPPTEDLIELEERRRTFWAAYFGDRWISAGTGWPMSINESDIFTKLPTSEFAFKNGTDETGPFLPDVLAGDSASQLKSPFGGLILAATLFGRNFSHIHENTGDENAQDIQNGTFWHRYRELDNILSGSFIHLPDDLKISAGLEDEDLRIIFLHMGLHTSVICLHKAAAITAMKYILDPNLVFSSISRSIVAAEEITSMMKMISHHDIAEMNPWTGFALYTAGRAFCLDIRSDGPTRVKSQANLEYLILAMRAIGRRHHVIRPFTLQLDSEFQSIKSTTSYQNTRPVRELSPDSNATTRNTYHLAESSLLDEITHRELKELAIPKNQLATKELVTQPPLSGILLEEYLHEKKTSLQESVDHNNDICISKEMAPSYTTPYVESLQSNITSKSNSNGPIAYSKSLSPSHQNTANFTLRSSKETESEGVHGHKNSDKYERETRNIAGNSNGGNIILMPLDLGDEHKESEINNFLGVTDAMVTTQYLQHNYGIPLVARRDEQINFEQDNPNNLYLYPYSFKDNGTWY</sequence>
<dbReference type="InterPro" id="IPR050815">
    <property type="entry name" value="TF_fung"/>
</dbReference>
<protein>
    <submittedName>
        <fullName evidence="7">Fungal specific transcription factor</fullName>
    </submittedName>
</protein>
<dbReference type="PANTHER" id="PTHR47338">
    <property type="entry name" value="ZN(II)2CYS6 TRANSCRIPTION FACTOR (EUROFUNG)-RELATED"/>
    <property type="match status" value="1"/>
</dbReference>
<keyword evidence="2" id="KW-0479">Metal-binding</keyword>
<reference evidence="7 8" key="1">
    <citation type="submission" date="2024-06" db="EMBL/GenBank/DDBJ databases">
        <title>Complete genome of Phlyctema vagabunda strain 19-DSS-EL-015.</title>
        <authorList>
            <person name="Fiorenzani C."/>
        </authorList>
    </citation>
    <scope>NUCLEOTIDE SEQUENCE [LARGE SCALE GENOMIC DNA]</scope>
    <source>
        <strain evidence="7 8">19-DSS-EL-015</strain>
    </source>
</reference>
<accession>A0ABR4PDJ1</accession>
<dbReference type="CDD" id="cd12148">
    <property type="entry name" value="fungal_TF_MHR"/>
    <property type="match status" value="1"/>
</dbReference>
<dbReference type="Proteomes" id="UP001629113">
    <property type="component" value="Unassembled WGS sequence"/>
</dbReference>
<evidence type="ECO:0000256" key="4">
    <source>
        <dbReference type="ARBA" id="ARBA00023163"/>
    </source>
</evidence>
<keyword evidence="4" id="KW-0804">Transcription</keyword>
<keyword evidence="8" id="KW-1185">Reference proteome</keyword>
<evidence type="ECO:0000256" key="2">
    <source>
        <dbReference type="ARBA" id="ARBA00022723"/>
    </source>
</evidence>
<keyword evidence="5" id="KW-0539">Nucleus</keyword>